<dbReference type="RefSeq" id="WP_224024415.1">
    <property type="nucleotide sequence ID" value="NZ_CAJZAN010000390.1"/>
</dbReference>
<dbReference type="EMBL" id="JAUJRV010000008">
    <property type="protein sequence ID" value="MDN7795828.1"/>
    <property type="molecule type" value="Genomic_DNA"/>
</dbReference>
<comment type="caution">
    <text evidence="1">The sequence shown here is derived from an EMBL/GenBank/DDBJ whole genome shotgun (WGS) entry which is preliminary data.</text>
</comment>
<evidence type="ECO:0000313" key="2">
    <source>
        <dbReference type="Proteomes" id="UP001171620"/>
    </source>
</evidence>
<evidence type="ECO:0000313" key="1">
    <source>
        <dbReference type="EMBL" id="MDN7795828.1"/>
    </source>
</evidence>
<dbReference type="Proteomes" id="UP001171620">
    <property type="component" value="Unassembled WGS sequence"/>
</dbReference>
<proteinExistence type="predicted"/>
<sequence>MARYAQFDPRQSDPKIVVGWYDTDEFHYPNLPDATHLIAVTDAQWNLHLTATPDGWSIINGKLVAPAREGA</sequence>
<reference evidence="1" key="1">
    <citation type="submission" date="2023-07" db="EMBL/GenBank/DDBJ databases">
        <title>A collection of bacterial strains from the Burkholderia cepacia Research Laboratory and Repository.</title>
        <authorList>
            <person name="Lipuma J."/>
            <person name="Spilker T."/>
            <person name="Caverly L."/>
        </authorList>
    </citation>
    <scope>NUCLEOTIDE SEQUENCE</scope>
    <source>
        <strain evidence="1">AU44268</strain>
    </source>
</reference>
<protein>
    <submittedName>
        <fullName evidence="1">Uncharacterized protein</fullName>
    </submittedName>
</protein>
<dbReference type="AlphaFoldDB" id="A0AAW7T4S6"/>
<accession>A0AAW7T4S6</accession>
<organism evidence="1 2">
    <name type="scientific">Burkholderia vietnamiensis</name>
    <dbReference type="NCBI Taxonomy" id="60552"/>
    <lineage>
        <taxon>Bacteria</taxon>
        <taxon>Pseudomonadati</taxon>
        <taxon>Pseudomonadota</taxon>
        <taxon>Betaproteobacteria</taxon>
        <taxon>Burkholderiales</taxon>
        <taxon>Burkholderiaceae</taxon>
        <taxon>Burkholderia</taxon>
        <taxon>Burkholderia cepacia complex</taxon>
    </lineage>
</organism>
<gene>
    <name evidence="1" type="ORF">QZM33_12880</name>
</gene>
<name>A0AAW7T4S6_BURVI</name>